<dbReference type="HAMAP" id="MF_00445">
    <property type="entry name" value="NDH1_NuoN_1"/>
    <property type="match status" value="1"/>
</dbReference>
<dbReference type="InterPro" id="IPR001750">
    <property type="entry name" value="ND/Mrp_TM"/>
</dbReference>
<protein>
    <submittedName>
        <fullName evidence="7">NADH dehydrogenase subunit 2</fullName>
    </submittedName>
</protein>
<dbReference type="Pfam" id="PF00361">
    <property type="entry name" value="Proton_antipo_M"/>
    <property type="match status" value="1"/>
</dbReference>
<keyword evidence="3 5" id="KW-1133">Transmembrane helix</keyword>
<accession>A0A7U3TPE2</accession>
<proteinExistence type="inferred from homology"/>
<dbReference type="AlphaFoldDB" id="A0A7U3TPE2"/>
<evidence type="ECO:0000313" key="7">
    <source>
        <dbReference type="EMBL" id="QPN53998.1"/>
    </source>
</evidence>
<name>A0A7U3TPE2_9STRA</name>
<feature type="transmembrane region" description="Helical" evidence="5">
    <location>
        <begin position="45"/>
        <end position="67"/>
    </location>
</feature>
<feature type="transmembrane region" description="Helical" evidence="5">
    <location>
        <begin position="169"/>
        <end position="193"/>
    </location>
</feature>
<dbReference type="NCBIfam" id="TIGR01770">
    <property type="entry name" value="NDH_I_N"/>
    <property type="match status" value="1"/>
</dbReference>
<evidence type="ECO:0000259" key="6">
    <source>
        <dbReference type="Pfam" id="PF00361"/>
    </source>
</evidence>
<comment type="subcellular location">
    <subcellularLocation>
        <location evidence="1">Membrane</location>
        <topology evidence="1">Multi-pass membrane protein</topology>
    </subcellularLocation>
</comment>
<dbReference type="RefSeq" id="YP_010117987.1">
    <property type="nucleotide sequence ID" value="NC_056123.1"/>
</dbReference>
<feature type="transmembrane region" description="Helical" evidence="5">
    <location>
        <begin position="341"/>
        <end position="362"/>
    </location>
</feature>
<evidence type="ECO:0000256" key="2">
    <source>
        <dbReference type="ARBA" id="ARBA00022692"/>
    </source>
</evidence>
<feature type="transmembrane region" description="Helical" evidence="5">
    <location>
        <begin position="383"/>
        <end position="403"/>
    </location>
</feature>
<organism evidence="7">
    <name type="scientific">Phytophthora captiosa</name>
    <dbReference type="NCBI Taxonomy" id="360400"/>
    <lineage>
        <taxon>Eukaryota</taxon>
        <taxon>Sar</taxon>
        <taxon>Stramenopiles</taxon>
        <taxon>Oomycota</taxon>
        <taxon>Peronosporomycetes</taxon>
        <taxon>Peronosporales</taxon>
        <taxon>Peronosporaceae</taxon>
        <taxon>Phytophthora</taxon>
    </lineage>
</organism>
<dbReference type="GeneID" id="65318232"/>
<dbReference type="EMBL" id="MN883606">
    <property type="protein sequence ID" value="QPN53998.1"/>
    <property type="molecule type" value="Genomic_DNA"/>
</dbReference>
<evidence type="ECO:0000256" key="3">
    <source>
        <dbReference type="ARBA" id="ARBA00022989"/>
    </source>
</evidence>
<geneLocation type="mitochondrion" evidence="7"/>
<feature type="transmembrane region" description="Helical" evidence="5">
    <location>
        <begin position="13"/>
        <end position="33"/>
    </location>
</feature>
<feature type="transmembrane region" description="Helical" evidence="5">
    <location>
        <begin position="288"/>
        <end position="307"/>
    </location>
</feature>
<feature type="domain" description="NADH:quinone oxidoreductase/Mrp antiporter transmembrane" evidence="6">
    <location>
        <begin position="134"/>
        <end position="434"/>
    </location>
</feature>
<gene>
    <name evidence="7" type="primary">nad2</name>
</gene>
<keyword evidence="4 5" id="KW-0472">Membrane</keyword>
<keyword evidence="7" id="KW-0496">Mitochondrion</keyword>
<feature type="transmembrane region" description="Helical" evidence="5">
    <location>
        <begin position="314"/>
        <end position="335"/>
    </location>
</feature>
<dbReference type="GO" id="GO:0008137">
    <property type="term" value="F:NADH dehydrogenase (ubiquinone) activity"/>
    <property type="evidence" value="ECO:0007669"/>
    <property type="project" value="InterPro"/>
</dbReference>
<feature type="transmembrane region" description="Helical" evidence="5">
    <location>
        <begin position="466"/>
        <end position="488"/>
    </location>
</feature>
<dbReference type="GO" id="GO:0016020">
    <property type="term" value="C:membrane"/>
    <property type="evidence" value="ECO:0007669"/>
    <property type="project" value="UniProtKB-SubCell"/>
</dbReference>
<feature type="transmembrane region" description="Helical" evidence="5">
    <location>
        <begin position="213"/>
        <end position="233"/>
    </location>
</feature>
<dbReference type="GO" id="GO:0042773">
    <property type="term" value="P:ATP synthesis coupled electron transport"/>
    <property type="evidence" value="ECO:0007669"/>
    <property type="project" value="InterPro"/>
</dbReference>
<keyword evidence="2 5" id="KW-0812">Transmembrane</keyword>
<reference evidence="7" key="1">
    <citation type="journal article" date="2020" name="PLoS ONE">
        <title>A LAMP at the end of the tunnel: A rapid, field deployable assay for the kauri dieback pathogen, Phytophthora agathidicida.</title>
        <authorList>
            <person name="Winkworth R.C."/>
            <person name="Nelson B.C.W."/>
            <person name="Bellgard S.E."/>
            <person name="Probst C.M."/>
            <person name="McLenachan P.A."/>
            <person name="Lockhart P.J."/>
        </authorList>
    </citation>
    <scope>NUCLEOTIDE SEQUENCE</scope>
</reference>
<dbReference type="PANTHER" id="PTHR22773">
    <property type="entry name" value="NADH DEHYDROGENASE"/>
    <property type="match status" value="1"/>
</dbReference>
<feature type="transmembrane region" description="Helical" evidence="5">
    <location>
        <begin position="79"/>
        <end position="102"/>
    </location>
</feature>
<evidence type="ECO:0000256" key="4">
    <source>
        <dbReference type="ARBA" id="ARBA00023136"/>
    </source>
</evidence>
<feature type="transmembrane region" description="Helical" evidence="5">
    <location>
        <begin position="423"/>
        <end position="446"/>
    </location>
</feature>
<evidence type="ECO:0000256" key="5">
    <source>
        <dbReference type="SAM" id="Phobius"/>
    </source>
</evidence>
<evidence type="ECO:0000256" key="1">
    <source>
        <dbReference type="ARBA" id="ARBA00004141"/>
    </source>
</evidence>
<dbReference type="InterPro" id="IPR010096">
    <property type="entry name" value="NADH-Q_OxRdtase_suN/2"/>
</dbReference>
<sequence>MIFQEIFYNHFEIIIPEFFLTTILLILLLFGVFYKKNQNCQTILIIKNITTIIIYFLLILLILTLNITNISNNILNGVLIINNFTQFIKSILILSTIICFLIQQKYLIQQKINSYEINILMLISLLGLMLLISANHLITLYLAIELQSLSFYILTSTQKKSILSVEAGLKYFILGSIASSFILFGSSIIYAITGSLNFNNIFLILSNINFLDNINILISLSYGLIFILVGILFKIGASPFHFWLPDVYEGAPNNISSFFAIVPKIAFVGILIRLFFDIFFNLSFFFEIFFYIISFLSMLIGALSALQQKKIKRLLAYSSISHVGFILIGFTSNMLNNIPFILLYVIIYIITSINLWTSYLSLNINHKPIKYLTDFSNIYTINKLIAIIIILNIFSLAGIPPLAGFFSKLFIFFSAIKNNYFSLVFFAIIISVLSSFYYLKIVKIIFFEKILRKMYISQINKIQSNILIIGTQFVLLLFLFPNIILINLNKIYLYLLI</sequence>